<feature type="transmembrane region" description="Helical" evidence="1">
    <location>
        <begin position="42"/>
        <end position="64"/>
    </location>
</feature>
<dbReference type="CDD" id="cd01949">
    <property type="entry name" value="GGDEF"/>
    <property type="match status" value="1"/>
</dbReference>
<keyword evidence="1" id="KW-0812">Transmembrane</keyword>
<evidence type="ECO:0000259" key="2">
    <source>
        <dbReference type="PROSITE" id="PS50887"/>
    </source>
</evidence>
<dbReference type="GO" id="GO:0052621">
    <property type="term" value="F:diguanylate cyclase activity"/>
    <property type="evidence" value="ECO:0007669"/>
    <property type="project" value="TreeGrafter"/>
</dbReference>
<evidence type="ECO:0000256" key="1">
    <source>
        <dbReference type="SAM" id="Phobius"/>
    </source>
</evidence>
<feature type="transmembrane region" description="Helical" evidence="1">
    <location>
        <begin position="96"/>
        <end position="112"/>
    </location>
</feature>
<dbReference type="Gene3D" id="3.30.70.270">
    <property type="match status" value="1"/>
</dbReference>
<feature type="transmembrane region" description="Helical" evidence="1">
    <location>
        <begin position="118"/>
        <end position="135"/>
    </location>
</feature>
<name>A0A0R2F8Q1_9LACO</name>
<keyword evidence="1" id="KW-0472">Membrane</keyword>
<dbReference type="InterPro" id="IPR043128">
    <property type="entry name" value="Rev_trsase/Diguanyl_cyclase"/>
</dbReference>
<proteinExistence type="predicted"/>
<keyword evidence="1" id="KW-1133">Transmembrane helix</keyword>
<dbReference type="InterPro" id="IPR000160">
    <property type="entry name" value="GGDEF_dom"/>
</dbReference>
<dbReference type="SUPFAM" id="SSF55073">
    <property type="entry name" value="Nucleotide cyclase"/>
    <property type="match status" value="1"/>
</dbReference>
<comment type="caution">
    <text evidence="3">The sequence shown here is derived from an EMBL/GenBank/DDBJ whole genome shotgun (WGS) entry which is preliminary data.</text>
</comment>
<reference evidence="3 4" key="1">
    <citation type="journal article" date="2015" name="Genome Announc.">
        <title>Expanding the biotechnology potential of lactobacilli through comparative genomics of 213 strains and associated genera.</title>
        <authorList>
            <person name="Sun Z."/>
            <person name="Harris H.M."/>
            <person name="McCann A."/>
            <person name="Guo C."/>
            <person name="Argimon S."/>
            <person name="Zhang W."/>
            <person name="Yang X."/>
            <person name="Jeffery I.B."/>
            <person name="Cooney J.C."/>
            <person name="Kagawa T.F."/>
            <person name="Liu W."/>
            <person name="Song Y."/>
            <person name="Salvetti E."/>
            <person name="Wrobel A."/>
            <person name="Rasinkangas P."/>
            <person name="Parkhill J."/>
            <person name="Rea M.C."/>
            <person name="O'Sullivan O."/>
            <person name="Ritari J."/>
            <person name="Douillard F.P."/>
            <person name="Paul Ross R."/>
            <person name="Yang R."/>
            <person name="Briner A.E."/>
            <person name="Felis G.E."/>
            <person name="de Vos W.M."/>
            <person name="Barrangou R."/>
            <person name="Klaenhammer T.R."/>
            <person name="Caufield P.W."/>
            <person name="Cui Y."/>
            <person name="Zhang H."/>
            <person name="O'Toole P.W."/>
        </authorList>
    </citation>
    <scope>NUCLEOTIDE SEQUENCE [LARGE SCALE GENOMIC DNA]</scope>
    <source>
        <strain evidence="3 4">DSM 23365</strain>
    </source>
</reference>
<feature type="transmembrane region" description="Helical" evidence="1">
    <location>
        <begin position="6"/>
        <end position="27"/>
    </location>
</feature>
<dbReference type="AlphaFoldDB" id="A0A0R2F8Q1"/>
<dbReference type="PROSITE" id="PS50887">
    <property type="entry name" value="GGDEF"/>
    <property type="match status" value="1"/>
</dbReference>
<organism evidence="3 4">
    <name type="scientific">Secundilactobacillus similis DSM 23365 = JCM 2765</name>
    <dbReference type="NCBI Taxonomy" id="1423804"/>
    <lineage>
        <taxon>Bacteria</taxon>
        <taxon>Bacillati</taxon>
        <taxon>Bacillota</taxon>
        <taxon>Bacilli</taxon>
        <taxon>Lactobacillales</taxon>
        <taxon>Lactobacillaceae</taxon>
        <taxon>Secundilactobacillus</taxon>
    </lineage>
</organism>
<dbReference type="PANTHER" id="PTHR45138:SF9">
    <property type="entry name" value="DIGUANYLATE CYCLASE DGCM-RELATED"/>
    <property type="match status" value="1"/>
</dbReference>
<evidence type="ECO:0000313" key="3">
    <source>
        <dbReference type="EMBL" id="KRN21532.1"/>
    </source>
</evidence>
<dbReference type="Pfam" id="PF00990">
    <property type="entry name" value="GGDEF"/>
    <property type="match status" value="1"/>
</dbReference>
<accession>A0A0R2F8Q1</accession>
<dbReference type="PANTHER" id="PTHR45138">
    <property type="entry name" value="REGULATORY COMPONENTS OF SENSORY TRANSDUCTION SYSTEM"/>
    <property type="match status" value="1"/>
</dbReference>
<protein>
    <submittedName>
        <fullName evidence="3">Diguanylate cyclase phosphodiesterase domain-containing protein</fullName>
    </submittedName>
</protein>
<feature type="transmembrane region" description="Helical" evidence="1">
    <location>
        <begin position="70"/>
        <end position="89"/>
    </location>
</feature>
<dbReference type="Proteomes" id="UP000051442">
    <property type="component" value="Unassembled WGS sequence"/>
</dbReference>
<keyword evidence="4" id="KW-1185">Reference proteome</keyword>
<dbReference type="STRING" id="1423804.FD14_GL001050"/>
<dbReference type="InterPro" id="IPR029787">
    <property type="entry name" value="Nucleotide_cyclase"/>
</dbReference>
<sequence length="386" mass="44012">MVWQSFITSLLLDILVIVGATSLLYWVNDRTIHSNIVQHRKLIIGLGGVAYIGLLYALQAFHYALDPTTAAFGLHWTFLNLMLLAMYLIIMETGSWLEVVLWITLTGIYFFYYSSPVTVFGVSAYLVWAAILIILRRRGQVIKYNRIAYYGVMLAFGIAGFLTIYDMYPRQFDFWFIIRQFTAYIVLGITVGEFSRLMVATDRREDNLRNRASHDELTALANVGTFNRDTLNLYRQFKREHDPFTMFEIDLDHFKAINDQYGHLKGNVVLQAVATELQQTVKQLDQHAKAYRLGGEEFCLIVQAVLSSDDVARIALAFQSHLAQLQLTQVDAELTLTTSIGCATVKPQHNKYFDVYAEADRYLYLAKDGGRDLIAVEGDLLPRHSA</sequence>
<evidence type="ECO:0000313" key="4">
    <source>
        <dbReference type="Proteomes" id="UP000051442"/>
    </source>
</evidence>
<dbReference type="EMBL" id="AYZM01000112">
    <property type="protein sequence ID" value="KRN21532.1"/>
    <property type="molecule type" value="Genomic_DNA"/>
</dbReference>
<feature type="transmembrane region" description="Helical" evidence="1">
    <location>
        <begin position="174"/>
        <end position="194"/>
    </location>
</feature>
<dbReference type="PATRIC" id="fig|1423804.4.peg.1127"/>
<dbReference type="InterPro" id="IPR050469">
    <property type="entry name" value="Diguanylate_Cyclase"/>
</dbReference>
<feature type="transmembrane region" description="Helical" evidence="1">
    <location>
        <begin position="147"/>
        <end position="168"/>
    </location>
</feature>
<dbReference type="NCBIfam" id="TIGR00254">
    <property type="entry name" value="GGDEF"/>
    <property type="match status" value="1"/>
</dbReference>
<gene>
    <name evidence="3" type="ORF">FD14_GL001050</name>
</gene>
<feature type="domain" description="GGDEF" evidence="2">
    <location>
        <begin position="242"/>
        <end position="379"/>
    </location>
</feature>
<dbReference type="SMART" id="SM00267">
    <property type="entry name" value="GGDEF"/>
    <property type="match status" value="1"/>
</dbReference>